<accession>A0A319AWY9</accession>
<dbReference type="OrthoDB" id="10357448at2759"/>
<dbReference type="GeneID" id="37216442"/>
<feature type="non-terminal residue" evidence="2">
    <location>
        <position position="1"/>
    </location>
</feature>
<reference evidence="2" key="1">
    <citation type="submission" date="2016-12" db="EMBL/GenBank/DDBJ databases">
        <title>The genomes of Aspergillus section Nigri reveals drivers in fungal speciation.</title>
        <authorList>
            <consortium name="DOE Joint Genome Institute"/>
            <person name="Vesth T.C."/>
            <person name="Nybo J."/>
            <person name="Theobald S."/>
            <person name="Brandl J."/>
            <person name="Frisvad J.C."/>
            <person name="Nielsen K.F."/>
            <person name="Lyhne E.K."/>
            <person name="Kogle M.E."/>
            <person name="Kuo A."/>
            <person name="Riley R."/>
            <person name="Clum A."/>
            <person name="Nolan M."/>
            <person name="Lipzen A."/>
            <person name="Salamov A."/>
            <person name="Henrissat B."/>
            <person name="Wiebenga A."/>
            <person name="De Vries R.P."/>
            <person name="Grigoriev I.V."/>
            <person name="Mortensen U.H."/>
            <person name="Andersen M.R."/>
            <person name="Baker S.E."/>
        </authorList>
    </citation>
    <scope>NUCLEOTIDE SEQUENCE [LARGE SCALE GENOMIC DNA]</scope>
    <source>
        <strain evidence="2">CBS 113365</strain>
    </source>
</reference>
<dbReference type="Proteomes" id="UP000248405">
    <property type="component" value="Unassembled WGS sequence"/>
</dbReference>
<evidence type="ECO:0000256" key="1">
    <source>
        <dbReference type="SAM" id="MobiDB-lite"/>
    </source>
</evidence>
<dbReference type="RefSeq" id="XP_025558049.1">
    <property type="nucleotide sequence ID" value="XM_025711850.1"/>
</dbReference>
<feature type="region of interest" description="Disordered" evidence="1">
    <location>
        <begin position="102"/>
        <end position="163"/>
    </location>
</feature>
<gene>
    <name evidence="2" type="ORF">BO88DRAFT_474911</name>
</gene>
<sequence length="210" mass="22752">DGQTECGNFPVFWGNPRRKPWIGLAGRLDLHPLLWTIGNMNTSETACVFFFPQPAGCSTHVLQTFLTRMEVTLINHLVDSNSGGGFGSPPLNMRKQMNFHESRQGETRGAGPVTSEQEARGDSGNQSIRLPGDPVAVRGGAPSKKQEAEGEGEEEMEDGKHAKPGCRCIPGIGRVGLRFAGRSLSFWILWIGSCPHRLSCRTVPGLALIG</sequence>
<protein>
    <submittedName>
        <fullName evidence="2">Uncharacterized protein</fullName>
    </submittedName>
</protein>
<keyword evidence="3" id="KW-1185">Reference proteome</keyword>
<name>A0A319AWY9_ASPVC</name>
<organism evidence="2 3">
    <name type="scientific">Aspergillus vadensis (strain CBS 113365 / IMI 142717 / IBT 24658)</name>
    <dbReference type="NCBI Taxonomy" id="1448311"/>
    <lineage>
        <taxon>Eukaryota</taxon>
        <taxon>Fungi</taxon>
        <taxon>Dikarya</taxon>
        <taxon>Ascomycota</taxon>
        <taxon>Pezizomycotina</taxon>
        <taxon>Eurotiomycetes</taxon>
        <taxon>Eurotiomycetidae</taxon>
        <taxon>Eurotiales</taxon>
        <taxon>Aspergillaceae</taxon>
        <taxon>Aspergillus</taxon>
        <taxon>Aspergillus subgen. Circumdati</taxon>
    </lineage>
</organism>
<dbReference type="EMBL" id="KZ821645">
    <property type="protein sequence ID" value="PYH64255.1"/>
    <property type="molecule type" value="Genomic_DNA"/>
</dbReference>
<evidence type="ECO:0000313" key="2">
    <source>
        <dbReference type="EMBL" id="PYH64255.1"/>
    </source>
</evidence>
<evidence type="ECO:0000313" key="3">
    <source>
        <dbReference type="Proteomes" id="UP000248405"/>
    </source>
</evidence>
<dbReference type="AlphaFoldDB" id="A0A319AWY9"/>
<proteinExistence type="predicted"/>